<proteinExistence type="predicted"/>
<dbReference type="SUPFAM" id="SSF46689">
    <property type="entry name" value="Homeodomain-like"/>
    <property type="match status" value="1"/>
</dbReference>
<feature type="domain" description="HTH tetR-type" evidence="3">
    <location>
        <begin position="2"/>
        <end position="62"/>
    </location>
</feature>
<keyword evidence="5" id="KW-1185">Reference proteome</keyword>
<dbReference type="EMBL" id="AYZH01000008">
    <property type="protein sequence ID" value="KRN02334.1"/>
    <property type="molecule type" value="Genomic_DNA"/>
</dbReference>
<comment type="caution">
    <text evidence="4">The sequence shown here is derived from an EMBL/GenBank/DDBJ whole genome shotgun (WGS) entry which is preliminary data.</text>
</comment>
<dbReference type="Gene3D" id="1.10.357.10">
    <property type="entry name" value="Tetracycline Repressor, domain 2"/>
    <property type="match status" value="1"/>
</dbReference>
<dbReference type="Proteomes" id="UP000051589">
    <property type="component" value="Unassembled WGS sequence"/>
</dbReference>
<dbReference type="PROSITE" id="PS50977">
    <property type="entry name" value="HTH_TETR_2"/>
    <property type="match status" value="1"/>
</dbReference>
<dbReference type="PANTHER" id="PTHR43479:SF11">
    <property type="entry name" value="ACREF_ENVCD OPERON REPRESSOR-RELATED"/>
    <property type="match status" value="1"/>
</dbReference>
<evidence type="ECO:0000256" key="1">
    <source>
        <dbReference type="ARBA" id="ARBA00023125"/>
    </source>
</evidence>
<gene>
    <name evidence="4" type="ORF">FD13_GL002014</name>
</gene>
<dbReference type="PANTHER" id="PTHR43479">
    <property type="entry name" value="ACREF/ENVCD OPERON REPRESSOR-RELATED"/>
    <property type="match status" value="1"/>
</dbReference>
<sequence length="188" mass="21170">MEKKQQRLFNAAHDLFLTQGFKATNISAIVAGANVAVGTFYNFYQSKTDVFVQVYNAENDRVKRAILANVDFDQAPNPLIKTILKQILDQSANNRILQEWFTNAKLNGIIAKTNALTVENSFIYATLVTLIDRWLAAGLLKPTMTKSRVLSLFNALTVVDFHQSELQTDDYFQLLGDLIDAILLKILK</sequence>
<name>A0A0R2DEF7_9LACO</name>
<evidence type="ECO:0000259" key="3">
    <source>
        <dbReference type="PROSITE" id="PS50977"/>
    </source>
</evidence>
<feature type="DNA-binding region" description="H-T-H motif" evidence="2">
    <location>
        <begin position="25"/>
        <end position="44"/>
    </location>
</feature>
<evidence type="ECO:0000313" key="4">
    <source>
        <dbReference type="EMBL" id="KRN02334.1"/>
    </source>
</evidence>
<dbReference type="InterPro" id="IPR001647">
    <property type="entry name" value="HTH_TetR"/>
</dbReference>
<dbReference type="Pfam" id="PF00440">
    <property type="entry name" value="TetR_N"/>
    <property type="match status" value="1"/>
</dbReference>
<dbReference type="PATRIC" id="fig|1423803.3.peg.2073"/>
<evidence type="ECO:0000313" key="5">
    <source>
        <dbReference type="Proteomes" id="UP000051589"/>
    </source>
</evidence>
<organism evidence="4 5">
    <name type="scientific">Levilactobacillus senmaizukei DSM 21775 = NBRC 103853</name>
    <dbReference type="NCBI Taxonomy" id="1423803"/>
    <lineage>
        <taxon>Bacteria</taxon>
        <taxon>Bacillati</taxon>
        <taxon>Bacillota</taxon>
        <taxon>Bacilli</taxon>
        <taxon>Lactobacillales</taxon>
        <taxon>Lactobacillaceae</taxon>
        <taxon>Levilactobacillus</taxon>
    </lineage>
</organism>
<accession>A0A0R2DEF7</accession>
<reference evidence="4 5" key="1">
    <citation type="journal article" date="2015" name="Genome Announc.">
        <title>Expanding the biotechnology potential of lactobacilli through comparative genomics of 213 strains and associated genera.</title>
        <authorList>
            <person name="Sun Z."/>
            <person name="Harris H.M."/>
            <person name="McCann A."/>
            <person name="Guo C."/>
            <person name="Argimon S."/>
            <person name="Zhang W."/>
            <person name="Yang X."/>
            <person name="Jeffery I.B."/>
            <person name="Cooney J.C."/>
            <person name="Kagawa T.F."/>
            <person name="Liu W."/>
            <person name="Song Y."/>
            <person name="Salvetti E."/>
            <person name="Wrobel A."/>
            <person name="Rasinkangas P."/>
            <person name="Parkhill J."/>
            <person name="Rea M.C."/>
            <person name="O'Sullivan O."/>
            <person name="Ritari J."/>
            <person name="Douillard F.P."/>
            <person name="Paul Ross R."/>
            <person name="Yang R."/>
            <person name="Briner A.E."/>
            <person name="Felis G.E."/>
            <person name="de Vos W.M."/>
            <person name="Barrangou R."/>
            <person name="Klaenhammer T.R."/>
            <person name="Caufield P.W."/>
            <person name="Cui Y."/>
            <person name="Zhang H."/>
            <person name="O'Toole P.W."/>
        </authorList>
    </citation>
    <scope>NUCLEOTIDE SEQUENCE [LARGE SCALE GENOMIC DNA]</scope>
    <source>
        <strain evidence="4 5">DSM 21775</strain>
    </source>
</reference>
<protein>
    <recommendedName>
        <fullName evidence="3">HTH tetR-type domain-containing protein</fullName>
    </recommendedName>
</protein>
<dbReference type="InterPro" id="IPR050624">
    <property type="entry name" value="HTH-type_Tx_Regulator"/>
</dbReference>
<dbReference type="InterPro" id="IPR009057">
    <property type="entry name" value="Homeodomain-like_sf"/>
</dbReference>
<dbReference type="AlphaFoldDB" id="A0A0R2DEF7"/>
<dbReference type="GO" id="GO:0003677">
    <property type="term" value="F:DNA binding"/>
    <property type="evidence" value="ECO:0007669"/>
    <property type="project" value="UniProtKB-UniRule"/>
</dbReference>
<keyword evidence="1 2" id="KW-0238">DNA-binding</keyword>
<evidence type="ECO:0000256" key="2">
    <source>
        <dbReference type="PROSITE-ProRule" id="PRU00335"/>
    </source>
</evidence>
<dbReference type="OrthoDB" id="9812993at2"/>
<dbReference type="STRING" id="1423803.FD13_GL002014"/>
<dbReference type="RefSeq" id="WP_061776357.1">
    <property type="nucleotide sequence ID" value="NZ_AYZH01000008.1"/>
</dbReference>